<feature type="compositionally biased region" description="Basic and acidic residues" evidence="2">
    <location>
        <begin position="2038"/>
        <end position="2074"/>
    </location>
</feature>
<feature type="compositionally biased region" description="Basic and acidic residues" evidence="2">
    <location>
        <begin position="2147"/>
        <end position="2158"/>
    </location>
</feature>
<feature type="region of interest" description="Disordered" evidence="2">
    <location>
        <begin position="2113"/>
        <end position="2179"/>
    </location>
</feature>
<feature type="compositionally biased region" description="Polar residues" evidence="2">
    <location>
        <begin position="237"/>
        <end position="247"/>
    </location>
</feature>
<feature type="coiled-coil region" evidence="1">
    <location>
        <begin position="1244"/>
        <end position="1300"/>
    </location>
</feature>
<name>A0A6C0JDU0_9ZZZZ</name>
<evidence type="ECO:0000313" key="4">
    <source>
        <dbReference type="EMBL" id="QHU03563.1"/>
    </source>
</evidence>
<feature type="region of interest" description="Disordered" evidence="2">
    <location>
        <begin position="2038"/>
        <end position="2075"/>
    </location>
</feature>
<feature type="region of interest" description="Disordered" evidence="2">
    <location>
        <begin position="2207"/>
        <end position="2292"/>
    </location>
</feature>
<feature type="region of interest" description="Disordered" evidence="2">
    <location>
        <begin position="1780"/>
        <end position="1799"/>
    </location>
</feature>
<feature type="compositionally biased region" description="Basic residues" evidence="2">
    <location>
        <begin position="2255"/>
        <end position="2272"/>
    </location>
</feature>
<sequence>MDACDPNADIANLRQLIKTNIGVDVKLTKDEICQAYEDIQGGKLPLPPLVMNSSRTYLVDKKSPLKPNDYELLFDSTTKRTDLKRIARKVDLKNVDQMTKTQIVTAIGKRLRYMKVHEPVKFARKSRVTVNKYTAVNASTNTAVNNVNNTNLVNNGLNVNRNNGLNTNRNNGLNVNRNNGLNVNRNNGLNVNRNNGLNVNRNNGLNTNRNNGFTERARTNFNNSPRASNGARPNVFRRNTTLNNKNVFKQGRKPAFLGGNQRAVREPIVAQVRRNNAPVNVGVNKKPSFLGGLFGKKNYIPTKKFSGEKKGYAFKTGNKGLGYYKNNGGPEPTVGPPQGPALPTKNNLKPVPTTLPNGDLTVQNAVAKIKQMGLRREKKFLEKLELGGVAKKVVVAEAGQALEEEKRFLAFIDGLKLLPIESEYIKQRMAVDDLQQLRVEAQMKADEGANIERSNEEKMAMFLATTQLSQEDKNAFLARARRGNSNVDNLILEIKKLISNEVNRVLNKKRQEFKNLLKDYNKLSDKDKEDLVKSVSQNTTTNSMKNMAEKLIKKRIDEKKAIMAQNLLSFLTPLKINQANKNQFVKRFKNDDVNVNTLKKEALNLEKSRMSGNVENLRVKLNTRLGEIGLNQVNQNAIMKKFRNGNLNVEKLLQEAKQLKAMRNAESGNKATQEYISYLGTLTNLTNEDRKELLRNGNLNRNKALNLSKKRATEKKENDKKDFIGFLAELGLTNENRTTMINKYNANTVNVEVLKKEAIGLRSGKISEKKAKLLAHMNTLGEVLTSENRGKLLNRIENTNLNTLKANANGIAKKRKGENAAKEKRELEAYINSLGLTTNNKMNILNKNPNLTEGKRLANNRVQMKIREKRNKNKMALSIYLNKLGLKNTEKNQFLTIMNSPNANVNNIKRRANAFIQNKKTQKQRSNREEFEEYLMQMNLTNEERFQFINIITQTNNTNISSLKRKANTYLSERIKIRRDTMRQELAAYIQGLTNLTNKNKNDIMREFNSTKTNAGILGARANSIAKQRKNQKKTTDEGAFLNFLDTLTNLTANNKTQISSKLNGYYTDFESLKKAAVDLSVQRANEKRTKIREELKAYVNEIGLTNKYKARIMKALDNKVANLNTLKTEANRMKDEMDEESRSGKRKNLLRQLTQFNITNENRSELMKQFGNTNNSAIINQAKRVEANRRSTKRDELSLFMSELGLEQNDRTLILKNFDANPKNTTLRNKATKLKQTINAEDRAKIRRELKEYLNTLNQLNKSNKKRLLSNNTRTYNNIKAEANQLQESKRSAKRAANTNGIKRAMNGLGEDDQLLILNKWETQNVTLGDIIKNVQALKKQRATEKRSANRQELQDHMNGLSISNSNKQKIIKAYDSQKANVTTLKNRATQLNGVTKNKERQRAELSNYIDGLGINGAQLLKKFNDGRSTLNKLKTEANKMRTVANASLVNSKRNQLRTHMKNTLLDDKNKKSFINRVAVDTNMNSLKGEVNNLNTQLKTRDETVAAKKSEISVYVNTLNDLRPENRKTFIAKVVNANTNVDVLKREAATMNGAIKARKVEKERQGEKEKEKEEKKKYEVDKARLGNHLMRLKHLTNPEMRDYMKSFKENGAKIENVIATSTAKDKDNEKDKETLRFYIRNAKIPQLKKNTYLRALLQPHVNIAEVKSGVNIDKERERLVGEQLRAQVAKKIQALTMLTPNNRAKLVNSLKNKLPDEVLKEAQKLDAEKRGVRNKSTKNVANQLSKLTDITRNNRVALMKRLPTNGPEKVLANAKKLNQERKTAAKQKEEKGVRNKSTKNVANQLRKLTDITRNNRVALMKRLPTNGPEKVLANAKKLNQERKTAAKQKEEKNKRNTESVGKADLIRKGVEDKFRRINGLTKQDVKDFMEKWNKTKNKRLFDEARKMGAKKAEENNDAAAEASRLFNAGGNVKNLSRGKNDRGVDKELLETVRKFVGFGIGGKRREAFLARGRGMSSTKPLIKEIQERKLLRNKVIADLQRRNDGKMRAQYIDLLEDGDKVWTNVKQTIDRGFKRRAQEMEQKEAQQRKVEEQKKLGEERAKKMKEGKAKGDLSKSLSTLKALNRANRTEFIKRLNKGNTASAILRNARKRNSEKGLAASKPISNPIFAPKNNKVPATNNPLFTLSERKRNQEEAARRGVSVKKAKKNRQMKEKGERAKIRGVEEKKKAAFNNVMKKSNAYVEAKKREEVARKKAESERALAKSKSNMEARKRSEAQAVRGETERRRLAMLERQKKKNAKAVLRKQNKKLAKATGQGVKATQKKQQATRRK</sequence>
<protein>
    <recommendedName>
        <fullName evidence="3">DUF5855 domain-containing protein</fullName>
    </recommendedName>
</protein>
<evidence type="ECO:0000256" key="2">
    <source>
        <dbReference type="SAM" id="MobiDB-lite"/>
    </source>
</evidence>
<reference evidence="4" key="1">
    <citation type="journal article" date="2020" name="Nature">
        <title>Giant virus diversity and host interactions through global metagenomics.</title>
        <authorList>
            <person name="Schulz F."/>
            <person name="Roux S."/>
            <person name="Paez-Espino D."/>
            <person name="Jungbluth S."/>
            <person name="Walsh D.A."/>
            <person name="Denef V.J."/>
            <person name="McMahon K.D."/>
            <person name="Konstantinidis K.T."/>
            <person name="Eloe-Fadrosh E.A."/>
            <person name="Kyrpides N.C."/>
            <person name="Woyke T."/>
        </authorList>
    </citation>
    <scope>NUCLEOTIDE SEQUENCE</scope>
    <source>
        <strain evidence="4">GVMAG-M-3300027206-1</strain>
    </source>
</reference>
<feature type="coiled-coil region" evidence="1">
    <location>
        <begin position="1558"/>
        <end position="1589"/>
    </location>
</feature>
<evidence type="ECO:0000256" key="1">
    <source>
        <dbReference type="SAM" id="Coils"/>
    </source>
</evidence>
<feature type="coiled-coil region" evidence="1">
    <location>
        <begin position="1082"/>
        <end position="1144"/>
    </location>
</feature>
<dbReference type="EMBL" id="MN740383">
    <property type="protein sequence ID" value="QHU03563.1"/>
    <property type="molecule type" value="Genomic_DNA"/>
</dbReference>
<feature type="region of interest" description="Disordered" evidence="2">
    <location>
        <begin position="166"/>
        <end position="259"/>
    </location>
</feature>
<dbReference type="InterPro" id="IPR043877">
    <property type="entry name" value="DUF5855"/>
</dbReference>
<accession>A0A6C0JDU0</accession>
<dbReference type="Pfam" id="PF19173">
    <property type="entry name" value="DUF5855"/>
    <property type="match status" value="1"/>
</dbReference>
<keyword evidence="1" id="KW-0175">Coiled coil</keyword>
<feature type="compositionally biased region" description="Basic residues" evidence="2">
    <location>
        <begin position="2161"/>
        <end position="2170"/>
    </location>
</feature>
<organism evidence="4">
    <name type="scientific">viral metagenome</name>
    <dbReference type="NCBI Taxonomy" id="1070528"/>
    <lineage>
        <taxon>unclassified sequences</taxon>
        <taxon>metagenomes</taxon>
        <taxon>organismal metagenomes</taxon>
    </lineage>
</organism>
<evidence type="ECO:0000259" key="3">
    <source>
        <dbReference type="Pfam" id="PF19173"/>
    </source>
</evidence>
<feature type="compositionally biased region" description="Low complexity" evidence="2">
    <location>
        <begin position="166"/>
        <end position="212"/>
    </location>
</feature>
<feature type="domain" description="DUF5855" evidence="3">
    <location>
        <begin position="2"/>
        <end position="184"/>
    </location>
</feature>
<proteinExistence type="predicted"/>
<feature type="compositionally biased region" description="Basic and acidic residues" evidence="2">
    <location>
        <begin position="2207"/>
        <end position="2254"/>
    </location>
</feature>
<feature type="compositionally biased region" description="Basic and acidic residues" evidence="2">
    <location>
        <begin position="1780"/>
        <end position="1794"/>
    </location>
</feature>